<accession>A0A7J7G542</accession>
<comment type="caution">
    <text evidence="2">The sequence shown here is derived from an EMBL/GenBank/DDBJ whole genome shotgun (WGS) entry which is preliminary data.</text>
</comment>
<proteinExistence type="predicted"/>
<organism evidence="2 3">
    <name type="scientific">Camellia sinensis</name>
    <name type="common">Tea plant</name>
    <name type="synonym">Thea sinensis</name>
    <dbReference type="NCBI Taxonomy" id="4442"/>
    <lineage>
        <taxon>Eukaryota</taxon>
        <taxon>Viridiplantae</taxon>
        <taxon>Streptophyta</taxon>
        <taxon>Embryophyta</taxon>
        <taxon>Tracheophyta</taxon>
        <taxon>Spermatophyta</taxon>
        <taxon>Magnoliopsida</taxon>
        <taxon>eudicotyledons</taxon>
        <taxon>Gunneridae</taxon>
        <taxon>Pentapetalae</taxon>
        <taxon>asterids</taxon>
        <taxon>Ericales</taxon>
        <taxon>Theaceae</taxon>
        <taxon>Camellia</taxon>
    </lineage>
</organism>
<protein>
    <submittedName>
        <fullName evidence="2">Uncharacterized protein</fullName>
    </submittedName>
</protein>
<sequence length="154" mass="17824">MSCLVLFFCRGTYRPAEQYLTYAEKSKVNLLENFKSMHVDYEEAQLENEGSDHQELLENGEDGGEEEPVEVDTDSTNGTVLVNGHEGEEEDGTNTDETQFWKSNLKWRFCRSFRRRFQWRFYGGDFVGDFSGIDEKDCYDRVDFVGDFSGVTVC</sequence>
<name>A0A7J7G542_CAMSI</name>
<feature type="region of interest" description="Disordered" evidence="1">
    <location>
        <begin position="45"/>
        <end position="96"/>
    </location>
</feature>
<evidence type="ECO:0000313" key="3">
    <source>
        <dbReference type="Proteomes" id="UP000593564"/>
    </source>
</evidence>
<evidence type="ECO:0000256" key="1">
    <source>
        <dbReference type="SAM" id="MobiDB-lite"/>
    </source>
</evidence>
<dbReference type="AlphaFoldDB" id="A0A7J7G542"/>
<feature type="compositionally biased region" description="Acidic residues" evidence="1">
    <location>
        <begin position="58"/>
        <end position="73"/>
    </location>
</feature>
<dbReference type="Proteomes" id="UP000593564">
    <property type="component" value="Unassembled WGS sequence"/>
</dbReference>
<reference evidence="3" key="1">
    <citation type="journal article" date="2020" name="Nat. Commun.">
        <title>Genome assembly of wild tea tree DASZ reveals pedigree and selection history of tea varieties.</title>
        <authorList>
            <person name="Zhang W."/>
            <person name="Zhang Y."/>
            <person name="Qiu H."/>
            <person name="Guo Y."/>
            <person name="Wan H."/>
            <person name="Zhang X."/>
            <person name="Scossa F."/>
            <person name="Alseekh S."/>
            <person name="Zhang Q."/>
            <person name="Wang P."/>
            <person name="Xu L."/>
            <person name="Schmidt M.H."/>
            <person name="Jia X."/>
            <person name="Li D."/>
            <person name="Zhu A."/>
            <person name="Guo F."/>
            <person name="Chen W."/>
            <person name="Ni D."/>
            <person name="Usadel B."/>
            <person name="Fernie A.R."/>
            <person name="Wen W."/>
        </authorList>
    </citation>
    <scope>NUCLEOTIDE SEQUENCE [LARGE SCALE GENOMIC DNA]</scope>
    <source>
        <strain evidence="3">cv. G240</strain>
    </source>
</reference>
<dbReference type="EMBL" id="JACBKZ010000013">
    <property type="protein sequence ID" value="KAF5934728.1"/>
    <property type="molecule type" value="Genomic_DNA"/>
</dbReference>
<keyword evidence="3" id="KW-1185">Reference proteome</keyword>
<reference evidence="2 3" key="2">
    <citation type="submission" date="2020-07" db="EMBL/GenBank/DDBJ databases">
        <title>Genome assembly of wild tea tree DASZ reveals pedigree and selection history of tea varieties.</title>
        <authorList>
            <person name="Zhang W."/>
        </authorList>
    </citation>
    <scope>NUCLEOTIDE SEQUENCE [LARGE SCALE GENOMIC DNA]</scope>
    <source>
        <strain evidence="3">cv. G240</strain>
        <tissue evidence="2">Leaf</tissue>
    </source>
</reference>
<gene>
    <name evidence="2" type="ORF">HYC85_025857</name>
</gene>
<evidence type="ECO:0000313" key="2">
    <source>
        <dbReference type="EMBL" id="KAF5934728.1"/>
    </source>
</evidence>